<dbReference type="InterPro" id="IPR050109">
    <property type="entry name" value="HTH-type_TetR-like_transc_reg"/>
</dbReference>
<dbReference type="Gene3D" id="1.10.357.10">
    <property type="entry name" value="Tetracycline Repressor, domain 2"/>
    <property type="match status" value="1"/>
</dbReference>
<evidence type="ECO:0000256" key="3">
    <source>
        <dbReference type="ARBA" id="ARBA00023125"/>
    </source>
</evidence>
<dbReference type="GO" id="GO:0000976">
    <property type="term" value="F:transcription cis-regulatory region binding"/>
    <property type="evidence" value="ECO:0007669"/>
    <property type="project" value="TreeGrafter"/>
</dbReference>
<dbReference type="InterPro" id="IPR004111">
    <property type="entry name" value="Repressor_TetR_C"/>
</dbReference>
<keyword evidence="2" id="KW-0805">Transcription regulation</keyword>
<dbReference type="PRINTS" id="PR00400">
    <property type="entry name" value="TETREPRESSOR"/>
</dbReference>
<dbReference type="SUPFAM" id="SSF46689">
    <property type="entry name" value="Homeodomain-like"/>
    <property type="match status" value="1"/>
</dbReference>
<dbReference type="InterPro" id="IPR009057">
    <property type="entry name" value="Homeodomain-like_sf"/>
</dbReference>
<dbReference type="GO" id="GO:0003700">
    <property type="term" value="F:DNA-binding transcription factor activity"/>
    <property type="evidence" value="ECO:0007669"/>
    <property type="project" value="TreeGrafter"/>
</dbReference>
<evidence type="ECO:0000256" key="2">
    <source>
        <dbReference type="ARBA" id="ARBA00023015"/>
    </source>
</evidence>
<dbReference type="RefSeq" id="WP_072485140.1">
    <property type="nucleotide sequence ID" value="NZ_CP108276.1"/>
</dbReference>
<evidence type="ECO:0000256" key="1">
    <source>
        <dbReference type="ARBA" id="ARBA00022491"/>
    </source>
</evidence>
<dbReference type="Proteomes" id="UP000181909">
    <property type="component" value="Unassembled WGS sequence"/>
</dbReference>
<evidence type="ECO:0000259" key="6">
    <source>
        <dbReference type="PROSITE" id="PS50977"/>
    </source>
</evidence>
<evidence type="ECO:0000256" key="5">
    <source>
        <dbReference type="PROSITE-ProRule" id="PRU00335"/>
    </source>
</evidence>
<keyword evidence="3 5" id="KW-0238">DNA-binding</keyword>
<evidence type="ECO:0000256" key="4">
    <source>
        <dbReference type="ARBA" id="ARBA00023163"/>
    </source>
</evidence>
<proteinExistence type="predicted"/>
<dbReference type="Pfam" id="PF00440">
    <property type="entry name" value="TetR_N"/>
    <property type="match status" value="1"/>
</dbReference>
<dbReference type="PANTHER" id="PTHR30055">
    <property type="entry name" value="HTH-TYPE TRANSCRIPTIONAL REGULATOR RUTR"/>
    <property type="match status" value="1"/>
</dbReference>
<dbReference type="InterPro" id="IPR003012">
    <property type="entry name" value="Tet_transcr_reg_TetR"/>
</dbReference>
<dbReference type="GO" id="GO:0046677">
    <property type="term" value="P:response to antibiotic"/>
    <property type="evidence" value="ECO:0007669"/>
    <property type="project" value="InterPro"/>
</dbReference>
<organism evidence="7 8">
    <name type="scientific">Streptomyces atratus</name>
    <dbReference type="NCBI Taxonomy" id="1893"/>
    <lineage>
        <taxon>Bacteria</taxon>
        <taxon>Bacillati</taxon>
        <taxon>Actinomycetota</taxon>
        <taxon>Actinomycetes</taxon>
        <taxon>Kitasatosporales</taxon>
        <taxon>Streptomycetaceae</taxon>
        <taxon>Streptomyces</taxon>
    </lineage>
</organism>
<dbReference type="AlphaFoldDB" id="A0A1K1Z9L1"/>
<reference evidence="7 8" key="1">
    <citation type="submission" date="2016-11" db="EMBL/GenBank/DDBJ databases">
        <authorList>
            <person name="Jaros S."/>
            <person name="Januszkiewicz K."/>
            <person name="Wedrychowicz H."/>
        </authorList>
    </citation>
    <scope>NUCLEOTIDE SEQUENCE [LARGE SCALE GENOMIC DNA]</scope>
    <source>
        <strain evidence="7 8">OK807</strain>
    </source>
</reference>
<dbReference type="EMBL" id="FPJO01000005">
    <property type="protein sequence ID" value="SFX70395.1"/>
    <property type="molecule type" value="Genomic_DNA"/>
</dbReference>
<feature type="DNA-binding region" description="H-T-H motif" evidence="5">
    <location>
        <begin position="39"/>
        <end position="58"/>
    </location>
</feature>
<keyword evidence="1" id="KW-0678">Repressor</keyword>
<name>A0A1K1Z9L1_STRAR</name>
<accession>A0A1K1Z9L1</accession>
<sequence length="216" mass="23325">MVVEKASTPKNGRPRAVTLDAILDAATELADDQGLDAVSFRALADRLGVSPMAIHRTTGGVDALQHALVSRIVGEVTRSVDWPEDWRGIVRLFADTLHDLLMRHPVILEAHRRASLVGPGADDVAYRVVAALRGAGLDEEAAAYAYGTLHDFVTGHVAIRLGRGDLELHHLPPERRAASVFADHHDYDRRFSFGLDLVIGGIAAAAATPASHEEQR</sequence>
<dbReference type="GO" id="GO:0045892">
    <property type="term" value="P:negative regulation of DNA-templated transcription"/>
    <property type="evidence" value="ECO:0007669"/>
    <property type="project" value="InterPro"/>
</dbReference>
<dbReference type="SUPFAM" id="SSF48498">
    <property type="entry name" value="Tetracyclin repressor-like, C-terminal domain"/>
    <property type="match status" value="1"/>
</dbReference>
<dbReference type="PANTHER" id="PTHR30055:SF151">
    <property type="entry name" value="TRANSCRIPTIONAL REGULATORY PROTEIN"/>
    <property type="match status" value="1"/>
</dbReference>
<evidence type="ECO:0000313" key="8">
    <source>
        <dbReference type="Proteomes" id="UP000181909"/>
    </source>
</evidence>
<protein>
    <submittedName>
        <fullName evidence="7">Transcriptional regulator, TetR family</fullName>
    </submittedName>
</protein>
<keyword evidence="4" id="KW-0804">Transcription</keyword>
<dbReference type="STRING" id="1893.SAMN02787144_1005222"/>
<feature type="domain" description="HTH tetR-type" evidence="6">
    <location>
        <begin position="16"/>
        <end position="76"/>
    </location>
</feature>
<dbReference type="Pfam" id="PF02909">
    <property type="entry name" value="TetR_C_1"/>
    <property type="match status" value="1"/>
</dbReference>
<dbReference type="InterPro" id="IPR036271">
    <property type="entry name" value="Tet_transcr_reg_TetR-rel_C_sf"/>
</dbReference>
<dbReference type="InterPro" id="IPR001647">
    <property type="entry name" value="HTH_TetR"/>
</dbReference>
<gene>
    <name evidence="7" type="ORF">SAMN02787144_1005222</name>
</gene>
<dbReference type="OrthoDB" id="329481at2"/>
<dbReference type="PROSITE" id="PS50977">
    <property type="entry name" value="HTH_TETR_2"/>
    <property type="match status" value="1"/>
</dbReference>
<evidence type="ECO:0000313" key="7">
    <source>
        <dbReference type="EMBL" id="SFX70395.1"/>
    </source>
</evidence>